<feature type="transmembrane region" description="Helical" evidence="5">
    <location>
        <begin position="114"/>
        <end position="135"/>
    </location>
</feature>
<comment type="caution">
    <text evidence="6">The sequence shown here is derived from an EMBL/GenBank/DDBJ whole genome shotgun (WGS) entry which is preliminary data.</text>
</comment>
<keyword evidence="3 5" id="KW-1133">Transmembrane helix</keyword>
<evidence type="ECO:0000256" key="1">
    <source>
        <dbReference type="ARBA" id="ARBA00004141"/>
    </source>
</evidence>
<evidence type="ECO:0008006" key="8">
    <source>
        <dbReference type="Google" id="ProtNLM"/>
    </source>
</evidence>
<feature type="transmembrane region" description="Helical" evidence="5">
    <location>
        <begin position="237"/>
        <end position="257"/>
    </location>
</feature>
<dbReference type="EMBL" id="PJCH01000011">
    <property type="protein sequence ID" value="PQA86796.1"/>
    <property type="molecule type" value="Genomic_DNA"/>
</dbReference>
<evidence type="ECO:0000313" key="7">
    <source>
        <dbReference type="Proteomes" id="UP000239504"/>
    </source>
</evidence>
<feature type="transmembrane region" description="Helical" evidence="5">
    <location>
        <begin position="141"/>
        <end position="165"/>
    </location>
</feature>
<dbReference type="GO" id="GO:0016020">
    <property type="term" value="C:membrane"/>
    <property type="evidence" value="ECO:0007669"/>
    <property type="project" value="UniProtKB-SubCell"/>
</dbReference>
<dbReference type="OrthoDB" id="9806593at2"/>
<feature type="transmembrane region" description="Helical" evidence="5">
    <location>
        <begin position="50"/>
        <end position="70"/>
    </location>
</feature>
<keyword evidence="2 5" id="KW-0812">Transmembrane</keyword>
<dbReference type="Pfam" id="PF02535">
    <property type="entry name" value="Zip"/>
    <property type="match status" value="1"/>
</dbReference>
<comment type="subcellular location">
    <subcellularLocation>
        <location evidence="1">Membrane</location>
        <topology evidence="1">Multi-pass membrane protein</topology>
    </subcellularLocation>
</comment>
<proteinExistence type="predicted"/>
<name>A0A2S7K2S0_9PROT</name>
<dbReference type="Proteomes" id="UP000239504">
    <property type="component" value="Unassembled WGS sequence"/>
</dbReference>
<dbReference type="GO" id="GO:0046873">
    <property type="term" value="F:metal ion transmembrane transporter activity"/>
    <property type="evidence" value="ECO:0007669"/>
    <property type="project" value="InterPro"/>
</dbReference>
<evidence type="ECO:0000256" key="2">
    <source>
        <dbReference type="ARBA" id="ARBA00022692"/>
    </source>
</evidence>
<dbReference type="InterPro" id="IPR003689">
    <property type="entry name" value="ZIP"/>
</dbReference>
<evidence type="ECO:0000256" key="3">
    <source>
        <dbReference type="ARBA" id="ARBA00022989"/>
    </source>
</evidence>
<protein>
    <recommendedName>
        <fullName evidence="8">ZIP family metal transporter</fullName>
    </recommendedName>
</protein>
<evidence type="ECO:0000256" key="5">
    <source>
        <dbReference type="SAM" id="Phobius"/>
    </source>
</evidence>
<feature type="transmembrane region" description="Helical" evidence="5">
    <location>
        <begin position="82"/>
        <end position="102"/>
    </location>
</feature>
<evidence type="ECO:0000256" key="4">
    <source>
        <dbReference type="ARBA" id="ARBA00023136"/>
    </source>
</evidence>
<keyword evidence="4 5" id="KW-0472">Membrane</keyword>
<reference evidence="6 7" key="1">
    <citation type="submission" date="2017-12" db="EMBL/GenBank/DDBJ databases">
        <authorList>
            <person name="Hurst M.R.H."/>
        </authorList>
    </citation>
    <scope>NUCLEOTIDE SEQUENCE [LARGE SCALE GENOMIC DNA]</scope>
    <source>
        <strain evidence="6 7">SY-3-19</strain>
    </source>
</reference>
<sequence length="261" mass="26912">MIENSRKGPCGLLGDILIGDGLLASLMAAAMSTLGVFIMASFGDWARRNIGYCAAFAVGLLTVGVAFHLIPEAVSLSEMALSSVAGGFMAMVLIGIAVQFAVSRQPEGAALTFGYASIIVLASHSFLDGIVYAASFQEEPFTGWLATSGLMFHEFPEGVIAYALLAQANLPRKRAMALAIIAAAATTVGGTILGAFIFSMAKELPIAAMLGGSAGALIYVLIVHLGPHAAASPDKRGYDFAMLGVAFGTAAIILQHLSGMH</sequence>
<dbReference type="AlphaFoldDB" id="A0A2S7K2S0"/>
<accession>A0A2S7K2S0</accession>
<feature type="transmembrane region" description="Helical" evidence="5">
    <location>
        <begin position="22"/>
        <end position="43"/>
    </location>
</feature>
<dbReference type="PANTHER" id="PTHR16950">
    <property type="entry name" value="ZINC TRANSPORTER SLC39A7 HISTIDINE-RICH MEMBRANE PROTEIN KE4"/>
    <property type="match status" value="1"/>
</dbReference>
<evidence type="ECO:0000313" key="6">
    <source>
        <dbReference type="EMBL" id="PQA86796.1"/>
    </source>
</evidence>
<dbReference type="PANTHER" id="PTHR16950:SF16">
    <property type="entry name" value="ZINC TRANSPORTER ZIP13"/>
    <property type="match status" value="1"/>
</dbReference>
<gene>
    <name evidence="6" type="ORF">CW354_15035</name>
</gene>
<feature type="transmembrane region" description="Helical" evidence="5">
    <location>
        <begin position="204"/>
        <end position="225"/>
    </location>
</feature>
<feature type="transmembrane region" description="Helical" evidence="5">
    <location>
        <begin position="177"/>
        <end position="198"/>
    </location>
</feature>
<keyword evidence="7" id="KW-1185">Reference proteome</keyword>
<organism evidence="6 7">
    <name type="scientific">Hyphococcus luteus</name>
    <dbReference type="NCBI Taxonomy" id="2058213"/>
    <lineage>
        <taxon>Bacteria</taxon>
        <taxon>Pseudomonadati</taxon>
        <taxon>Pseudomonadota</taxon>
        <taxon>Alphaproteobacteria</taxon>
        <taxon>Parvularculales</taxon>
        <taxon>Parvularculaceae</taxon>
        <taxon>Hyphococcus</taxon>
    </lineage>
</organism>